<keyword evidence="2" id="KW-1185">Reference proteome</keyword>
<dbReference type="AlphaFoldDB" id="A0A6A0AIB2"/>
<comment type="caution">
    <text evidence="1">The sequence shown here is derived from an EMBL/GenBank/DDBJ whole genome shotgun (WGS) entry which is preliminary data.</text>
</comment>
<sequence>MLPVAVGNGERLKQPRRHLVGGLVPLALVAGPHIFAHCLLNLGPIEVSLQAFPGFGSAEMSRGDCIMRLMQQLGAERYQEEGPEGLWERVAKKAESGVATERADNW</sequence>
<protein>
    <submittedName>
        <fullName evidence="1">Uncharacterized protein</fullName>
    </submittedName>
</protein>
<gene>
    <name evidence="1" type="ORF">HaLaN_31878</name>
</gene>
<organism evidence="1 2">
    <name type="scientific">Haematococcus lacustris</name>
    <name type="common">Green alga</name>
    <name type="synonym">Haematococcus pluvialis</name>
    <dbReference type="NCBI Taxonomy" id="44745"/>
    <lineage>
        <taxon>Eukaryota</taxon>
        <taxon>Viridiplantae</taxon>
        <taxon>Chlorophyta</taxon>
        <taxon>core chlorophytes</taxon>
        <taxon>Chlorophyceae</taxon>
        <taxon>CS clade</taxon>
        <taxon>Chlamydomonadales</taxon>
        <taxon>Haematococcaceae</taxon>
        <taxon>Haematococcus</taxon>
    </lineage>
</organism>
<reference evidence="1 2" key="1">
    <citation type="submission" date="2020-02" db="EMBL/GenBank/DDBJ databases">
        <title>Draft genome sequence of Haematococcus lacustris strain NIES-144.</title>
        <authorList>
            <person name="Morimoto D."/>
            <person name="Nakagawa S."/>
            <person name="Yoshida T."/>
            <person name="Sawayama S."/>
        </authorList>
    </citation>
    <scope>NUCLEOTIDE SEQUENCE [LARGE SCALE GENOMIC DNA]</scope>
    <source>
        <strain evidence="1 2">NIES-144</strain>
    </source>
</reference>
<name>A0A6A0AIB2_HAELA</name>
<accession>A0A6A0AIB2</accession>
<dbReference type="Proteomes" id="UP000485058">
    <property type="component" value="Unassembled WGS sequence"/>
</dbReference>
<evidence type="ECO:0000313" key="1">
    <source>
        <dbReference type="EMBL" id="GFH32630.1"/>
    </source>
</evidence>
<evidence type="ECO:0000313" key="2">
    <source>
        <dbReference type="Proteomes" id="UP000485058"/>
    </source>
</evidence>
<proteinExistence type="predicted"/>
<dbReference type="EMBL" id="BLLF01006889">
    <property type="protein sequence ID" value="GFH32630.1"/>
    <property type="molecule type" value="Genomic_DNA"/>
</dbReference>